<keyword evidence="3" id="KW-1185">Reference proteome</keyword>
<name>A0A366HQ04_9BACT</name>
<comment type="caution">
    <text evidence="2">The sequence shown here is derived from an EMBL/GenBank/DDBJ whole genome shotgun (WGS) entry which is preliminary data.</text>
</comment>
<dbReference type="AlphaFoldDB" id="A0A366HQ04"/>
<gene>
    <name evidence="2" type="ORF">DES53_103192</name>
</gene>
<evidence type="ECO:0000313" key="3">
    <source>
        <dbReference type="Proteomes" id="UP000253426"/>
    </source>
</evidence>
<dbReference type="Proteomes" id="UP000253426">
    <property type="component" value="Unassembled WGS sequence"/>
</dbReference>
<evidence type="ECO:0000256" key="1">
    <source>
        <dbReference type="SAM" id="MobiDB-lite"/>
    </source>
</evidence>
<organism evidence="2 3">
    <name type="scientific">Roseimicrobium gellanilyticum</name>
    <dbReference type="NCBI Taxonomy" id="748857"/>
    <lineage>
        <taxon>Bacteria</taxon>
        <taxon>Pseudomonadati</taxon>
        <taxon>Verrucomicrobiota</taxon>
        <taxon>Verrucomicrobiia</taxon>
        <taxon>Verrucomicrobiales</taxon>
        <taxon>Verrucomicrobiaceae</taxon>
        <taxon>Roseimicrobium</taxon>
    </lineage>
</organism>
<dbReference type="EMBL" id="QNRR01000003">
    <property type="protein sequence ID" value="RBP45194.1"/>
    <property type="molecule type" value="Genomic_DNA"/>
</dbReference>
<reference evidence="2 3" key="1">
    <citation type="submission" date="2018-06" db="EMBL/GenBank/DDBJ databases">
        <title>Genomic Encyclopedia of Type Strains, Phase IV (KMG-IV): sequencing the most valuable type-strain genomes for metagenomic binning, comparative biology and taxonomic classification.</title>
        <authorList>
            <person name="Goeker M."/>
        </authorList>
    </citation>
    <scope>NUCLEOTIDE SEQUENCE [LARGE SCALE GENOMIC DNA]</scope>
    <source>
        <strain evidence="2 3">DSM 25532</strain>
    </source>
</reference>
<feature type="region of interest" description="Disordered" evidence="1">
    <location>
        <begin position="1"/>
        <end position="74"/>
    </location>
</feature>
<protein>
    <submittedName>
        <fullName evidence="2">Uncharacterized protein</fullName>
    </submittedName>
</protein>
<sequence>MKEKDQHSQGGSQPTSSKSASQSPSVEVSESTPILDASARFAEEIEGPKQAQEISAESSNRSDSGTAPLKDDDILISPSSPHLFIPSPVSASRDYSLILDGPRAVSPVIIQAPTGPQTIHKVAGVGGAPKGEKKTPNTYKRMDQLNWFSWDELEANGTLLSDKQNRFLRVANTKRTQYQDGFDKGNYFENIYPLIVSNYTKSEKIVYCGNILNGKKVPCHQWAFCSKCAYVTGMESSLMYAPAFSETNFFHLTCSFNGHHSLGSTNYPVMQDYWEANEAAVRHLLKSGWIDGACVVHELALHSFVPVRVVPHSHVVITADRISPELKPALVDFLTNQPGIEMPPSIDVRLIDHQRGLDRVLKYQTEAIDIKQAYDTAWHNQVDTDRKGAIELNQQLKEFLESYGASIYGFPRVIRMGNLRPGTKSYIGKLQKELRKASKRKRAKAKKQRS</sequence>
<feature type="compositionally biased region" description="Polar residues" evidence="1">
    <location>
        <begin position="52"/>
        <end position="65"/>
    </location>
</feature>
<feature type="compositionally biased region" description="Low complexity" evidence="1">
    <location>
        <begin position="12"/>
        <end position="32"/>
    </location>
</feature>
<accession>A0A366HQ04</accession>
<dbReference type="OrthoDB" id="9997969at2"/>
<evidence type="ECO:0000313" key="2">
    <source>
        <dbReference type="EMBL" id="RBP45194.1"/>
    </source>
</evidence>
<dbReference type="RefSeq" id="WP_147263343.1">
    <property type="nucleotide sequence ID" value="NZ_QNRR01000003.1"/>
</dbReference>
<proteinExistence type="predicted"/>